<evidence type="ECO:0000259" key="3">
    <source>
        <dbReference type="PROSITE" id="PS50011"/>
    </source>
</evidence>
<evidence type="ECO:0000259" key="4">
    <source>
        <dbReference type="PROSITE" id="PS50109"/>
    </source>
</evidence>
<dbReference type="SMART" id="SM00387">
    <property type="entry name" value="HATPase_c"/>
    <property type="match status" value="1"/>
</dbReference>
<feature type="domain" description="Protein kinase" evidence="3">
    <location>
        <begin position="1"/>
        <end position="258"/>
    </location>
</feature>
<keyword evidence="1" id="KW-0418">Kinase</keyword>
<comment type="caution">
    <text evidence="5">The sequence shown here is derived from an EMBL/GenBank/DDBJ whole genome shotgun (WGS) entry which is preliminary data.</text>
</comment>
<dbReference type="Pfam" id="PF02518">
    <property type="entry name" value="HATPase_c"/>
    <property type="match status" value="1"/>
</dbReference>
<dbReference type="InterPro" id="IPR036890">
    <property type="entry name" value="HATPase_C_sf"/>
</dbReference>
<dbReference type="CDD" id="cd14014">
    <property type="entry name" value="STKc_PknB_like"/>
    <property type="match status" value="1"/>
</dbReference>
<dbReference type="InterPro" id="IPR000719">
    <property type="entry name" value="Prot_kinase_dom"/>
</dbReference>
<sequence>MADDLDPSVRFAVVHESNRTRVVRLSRAGRTLVAKEPLGPEAESRVRHETAILQRLRGAGGVAQLADEPPHEGSIMLADAGDRTLADLRKPVPAGDLAGFALGLARAVAELHRRDVIHRDLTPANVVVAADGTPTLVDFALATSIAEIRPAFTHHSEIPGTLAYLAPEQTGRTGRAVDQRADLYALGAVLYELGTGEPPFGRDDPLRLIHDHLARLPIPPTDVNPDIPEPLSKIILHLLEKEPDNRYQSADGVVHDLEQQRDTRAGSPEFRVGEHDFPVRLLPPSRLVGRDKQVAALREAFSQALAGRCAGVVISGAPGVGKTVLADELRPVVTAGGGWFVSGKFDEYRRDQEFNAVQQAFTSFGRLLLAEPEDEVAAIRVRMLRALGANAGLLATVVPEFATLLGPGDLGDPLTAAVRAQLVAAGALRAVASRRRPLVVFIDDLQWGGGVPLGFVDMVLSNEGSEGLLLVAAYREGNVDPSHPLAGMLSRWGEAAVPHLSLGNLTGDDFRTLLGETLHVPADAAAELGEVLEPHCRGNPYETVELLNALRRGGVLTAAPGGWQWDTATVRAHLTGTEAGGLSASRVAALPARSREAVEAMACLGGRALLSVLEIATADPRLADVLEPALREGILVMEAGAAAAVRFRHDRIREDVLRGLGPDRRAELHLAMARRLAAVPDLFAVAAEQYLPVAGAVTEPAERRAAAVLLRRAADEVTQIGEFPLVHALLAAALTLADQTGAEGLIELHTLHHAALLSLGRLEEADEDYRALEELAASVLDRPAATALQVKGLTHRNRFPEAIDLVVRSLRECGIDVPDAEDMAAAVDRQFARMYQWLERDDPADASRPGLTDPALLTAGSLLSAMLSPVYFVGDQAMFSWVGLEALRIWTEHGPGHTLVGSAANAAFHAITQRGDYAAAHRVARRILALAETRAYEPDTSHARLVVSLLESWFEPVENSVQESLRAREGLLAGGDLTNAGYTYHQTVVGLLDCGPALDTCMAQVNAAQAFARRTGTEQTSQWLESYQWLADVLRGEGSAAPAEVIPVDRYAGNPLVTIHVHLCRAIAAAIFGDSAELARHGAAAVRLLPVITGFSMSALAHPLYGLGLAGQARSVHGDERAALLTELDGVLRWLGARAADAPDNFLHLLRLVEAEQAWAMGDFRAAAFAFDSARREVERRQRPWHQALITERAGRFALAHGLEHTGYELLGRAREQYLAWGAVAKSEQMEWAYPGLSRSADGASGESGHPGGDHPLRAPMTAGVSDLLGILSAARALSSETSIEQLQARVAEVLSAMAGATGVDLVLWDEARQDWALSGPASSPAAPTSVLRYLRRTQEPLAVSDATSDDRFARDPYFDGVTCCSLLAVPVFGRGVLRAVLLLENRLIRGAFTTERLEAVGLIAGQLAVSLDNAQLYAEYRRIADEQAALRRVATLVARAEPPESVFAAVAAEAGQLLAVDFAALFRYDEAEMIEIVGRWSAGEDASPTPLGARLPLGGVNVSTLVHRTRRPARTYRADATGPIGQVAVRDWGWQAAVGVPVSAESRLWGVLLAGSTGDEVPPPDSEARLTAFAELVSTAIANAEARAEVAASRARIVAAADQARQRIERDLHDGAQQRLVLLALQLRDAQTTVPPALDALRAQLGSAVAAANDALAEVHEIARGIHPAVLASGGLRPALRGLARRSLLPVRLDLLVDRRLPEHVEVSAYYVVAEALTNAVKHARASVVSIRVEATGRLLRVVVTDDGVGGAMVAGGTGLVGLKDRVEALGGRLWLDSPEGTGTTLTAELPITTVDVSSVRPG</sequence>
<dbReference type="Pfam" id="PF07730">
    <property type="entry name" value="HisKA_3"/>
    <property type="match status" value="1"/>
</dbReference>
<dbReference type="PROSITE" id="PS00109">
    <property type="entry name" value="PROTEIN_KINASE_TYR"/>
    <property type="match status" value="1"/>
</dbReference>
<dbReference type="InterPro" id="IPR027417">
    <property type="entry name" value="P-loop_NTPase"/>
</dbReference>
<dbReference type="InterPro" id="IPR029016">
    <property type="entry name" value="GAF-like_dom_sf"/>
</dbReference>
<dbReference type="PROSITE" id="PS50011">
    <property type="entry name" value="PROTEIN_KINASE_DOM"/>
    <property type="match status" value="1"/>
</dbReference>
<dbReference type="Gene3D" id="3.30.450.40">
    <property type="match status" value="2"/>
</dbReference>
<reference evidence="6" key="1">
    <citation type="journal article" date="2019" name="Int. J. Syst. Evol. Microbiol.">
        <title>The Global Catalogue of Microorganisms (GCM) 10K type strain sequencing project: providing services to taxonomists for standard genome sequencing and annotation.</title>
        <authorList>
            <consortium name="The Broad Institute Genomics Platform"/>
            <consortium name="The Broad Institute Genome Sequencing Center for Infectious Disease"/>
            <person name="Wu L."/>
            <person name="Ma J."/>
        </authorList>
    </citation>
    <scope>NUCLEOTIDE SEQUENCE [LARGE SCALE GENOMIC DNA]</scope>
    <source>
        <strain evidence="6">XZYJT-10</strain>
    </source>
</reference>
<dbReference type="SUPFAM" id="SSF55874">
    <property type="entry name" value="ATPase domain of HSP90 chaperone/DNA topoisomerase II/histidine kinase"/>
    <property type="match status" value="1"/>
</dbReference>
<dbReference type="PANTHER" id="PTHR43642:SF1">
    <property type="entry name" value="HYBRID SIGNAL TRANSDUCTION HISTIDINE KINASE G"/>
    <property type="match status" value="1"/>
</dbReference>
<dbReference type="InterPro" id="IPR003018">
    <property type="entry name" value="GAF"/>
</dbReference>
<dbReference type="PROSITE" id="PS50109">
    <property type="entry name" value="HIS_KIN"/>
    <property type="match status" value="1"/>
</dbReference>
<dbReference type="SMART" id="SM00065">
    <property type="entry name" value="GAF"/>
    <property type="match status" value="2"/>
</dbReference>
<dbReference type="Pfam" id="PF13191">
    <property type="entry name" value="AAA_16"/>
    <property type="match status" value="1"/>
</dbReference>
<dbReference type="InterPro" id="IPR008266">
    <property type="entry name" value="Tyr_kinase_AS"/>
</dbReference>
<organism evidence="5 6">
    <name type="scientific">Paractinoplanes rhizophilus</name>
    <dbReference type="NCBI Taxonomy" id="1416877"/>
    <lineage>
        <taxon>Bacteria</taxon>
        <taxon>Bacillati</taxon>
        <taxon>Actinomycetota</taxon>
        <taxon>Actinomycetes</taxon>
        <taxon>Micromonosporales</taxon>
        <taxon>Micromonosporaceae</taxon>
        <taxon>Paractinoplanes</taxon>
    </lineage>
</organism>
<dbReference type="InterPro" id="IPR005467">
    <property type="entry name" value="His_kinase_dom"/>
</dbReference>
<feature type="domain" description="Histidine kinase" evidence="4">
    <location>
        <begin position="1713"/>
        <end position="1795"/>
    </location>
</feature>
<dbReference type="Gene3D" id="1.10.510.10">
    <property type="entry name" value="Transferase(Phosphotransferase) domain 1"/>
    <property type="match status" value="1"/>
</dbReference>
<dbReference type="Pfam" id="PF01590">
    <property type="entry name" value="GAF"/>
    <property type="match status" value="2"/>
</dbReference>
<gene>
    <name evidence="5" type="ORF">ACFQS1_38970</name>
</gene>
<proteinExistence type="predicted"/>
<dbReference type="SUPFAM" id="SSF55781">
    <property type="entry name" value="GAF domain-like"/>
    <property type="match status" value="2"/>
</dbReference>
<dbReference type="Gene3D" id="3.40.50.300">
    <property type="entry name" value="P-loop containing nucleotide triphosphate hydrolases"/>
    <property type="match status" value="1"/>
</dbReference>
<dbReference type="SUPFAM" id="SSF52540">
    <property type="entry name" value="P-loop containing nucleoside triphosphate hydrolases"/>
    <property type="match status" value="1"/>
</dbReference>
<feature type="region of interest" description="Disordered" evidence="2">
    <location>
        <begin position="1239"/>
        <end position="1260"/>
    </location>
</feature>
<dbReference type="InterPro" id="IPR003594">
    <property type="entry name" value="HATPase_dom"/>
</dbReference>
<evidence type="ECO:0000313" key="6">
    <source>
        <dbReference type="Proteomes" id="UP001596548"/>
    </source>
</evidence>
<dbReference type="CDD" id="cd16917">
    <property type="entry name" value="HATPase_UhpB-NarQ-NarX-like"/>
    <property type="match status" value="1"/>
</dbReference>
<protein>
    <submittedName>
        <fullName evidence="5">AAA family ATPase</fullName>
    </submittedName>
</protein>
<evidence type="ECO:0000313" key="5">
    <source>
        <dbReference type="EMBL" id="MFC7279977.1"/>
    </source>
</evidence>
<dbReference type="PANTHER" id="PTHR43642">
    <property type="entry name" value="HYBRID SIGNAL TRANSDUCTION HISTIDINE KINASE G"/>
    <property type="match status" value="1"/>
</dbReference>
<dbReference type="InterPro" id="IPR011009">
    <property type="entry name" value="Kinase-like_dom_sf"/>
</dbReference>
<dbReference type="Gene3D" id="3.30.565.10">
    <property type="entry name" value="Histidine kinase-like ATPase, C-terminal domain"/>
    <property type="match status" value="1"/>
</dbReference>
<dbReference type="Proteomes" id="UP001596548">
    <property type="component" value="Unassembled WGS sequence"/>
</dbReference>
<dbReference type="InterPro" id="IPR011712">
    <property type="entry name" value="Sig_transdc_His_kin_sub3_dim/P"/>
</dbReference>
<keyword evidence="6" id="KW-1185">Reference proteome</keyword>
<dbReference type="SUPFAM" id="SSF56112">
    <property type="entry name" value="Protein kinase-like (PK-like)"/>
    <property type="match status" value="1"/>
</dbReference>
<dbReference type="InterPro" id="IPR041664">
    <property type="entry name" value="AAA_16"/>
</dbReference>
<evidence type="ECO:0000256" key="2">
    <source>
        <dbReference type="SAM" id="MobiDB-lite"/>
    </source>
</evidence>
<keyword evidence="1" id="KW-0808">Transferase</keyword>
<dbReference type="RefSeq" id="WP_378977819.1">
    <property type="nucleotide sequence ID" value="NZ_JBHTBJ010000069.1"/>
</dbReference>
<dbReference type="Gene3D" id="1.20.5.1930">
    <property type="match status" value="1"/>
</dbReference>
<dbReference type="EMBL" id="JBHTBJ010000069">
    <property type="protein sequence ID" value="MFC7279977.1"/>
    <property type="molecule type" value="Genomic_DNA"/>
</dbReference>
<evidence type="ECO:0000256" key="1">
    <source>
        <dbReference type="ARBA" id="ARBA00022777"/>
    </source>
</evidence>
<dbReference type="InterPro" id="IPR053159">
    <property type="entry name" value="Hybrid_Histidine_Kinase"/>
</dbReference>
<name>A0ABW2I508_9ACTN</name>
<accession>A0ABW2I508</accession>
<dbReference type="Pfam" id="PF00069">
    <property type="entry name" value="Pkinase"/>
    <property type="match status" value="1"/>
</dbReference>